<dbReference type="AlphaFoldDB" id="A0AAV3XYU8"/>
<comment type="caution">
    <text evidence="1">The sequence shown here is derived from an EMBL/GenBank/DDBJ whole genome shotgun (WGS) entry which is preliminary data.</text>
</comment>
<evidence type="ECO:0000313" key="1">
    <source>
        <dbReference type="EMBL" id="GFN76005.1"/>
    </source>
</evidence>
<dbReference type="EMBL" id="BLXT01000311">
    <property type="protein sequence ID" value="GFN76005.1"/>
    <property type="molecule type" value="Genomic_DNA"/>
</dbReference>
<name>A0AAV3XYU8_9GAST</name>
<proteinExistence type="predicted"/>
<protein>
    <submittedName>
        <fullName evidence="1">Tetraspanin-31</fullName>
    </submittedName>
</protein>
<accession>A0AAV3XYU8</accession>
<keyword evidence="2" id="KW-1185">Reference proteome</keyword>
<dbReference type="Proteomes" id="UP000735302">
    <property type="component" value="Unassembled WGS sequence"/>
</dbReference>
<evidence type="ECO:0000313" key="2">
    <source>
        <dbReference type="Proteomes" id="UP000735302"/>
    </source>
</evidence>
<organism evidence="1 2">
    <name type="scientific">Plakobranchus ocellatus</name>
    <dbReference type="NCBI Taxonomy" id="259542"/>
    <lineage>
        <taxon>Eukaryota</taxon>
        <taxon>Metazoa</taxon>
        <taxon>Spiralia</taxon>
        <taxon>Lophotrochozoa</taxon>
        <taxon>Mollusca</taxon>
        <taxon>Gastropoda</taxon>
        <taxon>Heterobranchia</taxon>
        <taxon>Euthyneura</taxon>
        <taxon>Panpulmonata</taxon>
        <taxon>Sacoglossa</taxon>
        <taxon>Placobranchoidea</taxon>
        <taxon>Plakobranchidae</taxon>
        <taxon>Plakobranchus</taxon>
    </lineage>
</organism>
<gene>
    <name evidence="1" type="ORF">PoB_000251100</name>
</gene>
<sequence>MPPKFVCKTKRHSFKLPPSPPHHLSEFCLGLMLSHCVFLSSLRQQWAFDYFEFYVRWSKLIPNQPHSSHPQTRPRLDNFTPAKLSPLLGWEQYKIYTVHPQLRTRHCTVLGQELDK</sequence>
<reference evidence="1 2" key="1">
    <citation type="journal article" date="2021" name="Elife">
        <title>Chloroplast acquisition without the gene transfer in kleptoplastic sea slugs, Plakobranchus ocellatus.</title>
        <authorList>
            <person name="Maeda T."/>
            <person name="Takahashi S."/>
            <person name="Yoshida T."/>
            <person name="Shimamura S."/>
            <person name="Takaki Y."/>
            <person name="Nagai Y."/>
            <person name="Toyoda A."/>
            <person name="Suzuki Y."/>
            <person name="Arimoto A."/>
            <person name="Ishii H."/>
            <person name="Satoh N."/>
            <person name="Nishiyama T."/>
            <person name="Hasebe M."/>
            <person name="Maruyama T."/>
            <person name="Minagawa J."/>
            <person name="Obokata J."/>
            <person name="Shigenobu S."/>
        </authorList>
    </citation>
    <scope>NUCLEOTIDE SEQUENCE [LARGE SCALE GENOMIC DNA]</scope>
</reference>